<proteinExistence type="predicted"/>
<dbReference type="EMBL" id="CM042013">
    <property type="protein sequence ID" value="KAI3737775.1"/>
    <property type="molecule type" value="Genomic_DNA"/>
</dbReference>
<name>A0ACB9CU22_CICIN</name>
<keyword evidence="2" id="KW-1185">Reference proteome</keyword>
<accession>A0ACB9CU22</accession>
<sequence length="98" mass="11745">MFSEAMMIRHSDGKSGFPKKRHLDGEKWDCDVIRCFNDVTQWMYEWIEVFTFSRMITWLGNTINLLTNGKKCRRVRDKECFKLGARVSMKWDLEWGNS</sequence>
<dbReference type="Proteomes" id="UP001055811">
    <property type="component" value="Linkage Group LG05"/>
</dbReference>
<gene>
    <name evidence="1" type="ORF">L2E82_27787</name>
</gene>
<evidence type="ECO:0000313" key="2">
    <source>
        <dbReference type="Proteomes" id="UP001055811"/>
    </source>
</evidence>
<reference evidence="1 2" key="2">
    <citation type="journal article" date="2022" name="Mol. Ecol. Resour.">
        <title>The genomes of chicory, endive, great burdock and yacon provide insights into Asteraceae paleo-polyploidization history and plant inulin production.</title>
        <authorList>
            <person name="Fan W."/>
            <person name="Wang S."/>
            <person name="Wang H."/>
            <person name="Wang A."/>
            <person name="Jiang F."/>
            <person name="Liu H."/>
            <person name="Zhao H."/>
            <person name="Xu D."/>
            <person name="Zhang Y."/>
        </authorList>
    </citation>
    <scope>NUCLEOTIDE SEQUENCE [LARGE SCALE GENOMIC DNA]</scope>
    <source>
        <strain evidence="2">cv. Punajuju</strain>
        <tissue evidence="1">Leaves</tissue>
    </source>
</reference>
<evidence type="ECO:0000313" key="1">
    <source>
        <dbReference type="EMBL" id="KAI3737775.1"/>
    </source>
</evidence>
<reference evidence="2" key="1">
    <citation type="journal article" date="2022" name="Mol. Ecol. Resour.">
        <title>The genomes of chicory, endive, great burdock and yacon provide insights into Asteraceae palaeo-polyploidization history and plant inulin production.</title>
        <authorList>
            <person name="Fan W."/>
            <person name="Wang S."/>
            <person name="Wang H."/>
            <person name="Wang A."/>
            <person name="Jiang F."/>
            <person name="Liu H."/>
            <person name="Zhao H."/>
            <person name="Xu D."/>
            <person name="Zhang Y."/>
        </authorList>
    </citation>
    <scope>NUCLEOTIDE SEQUENCE [LARGE SCALE GENOMIC DNA]</scope>
    <source>
        <strain evidence="2">cv. Punajuju</strain>
    </source>
</reference>
<organism evidence="1 2">
    <name type="scientific">Cichorium intybus</name>
    <name type="common">Chicory</name>
    <dbReference type="NCBI Taxonomy" id="13427"/>
    <lineage>
        <taxon>Eukaryota</taxon>
        <taxon>Viridiplantae</taxon>
        <taxon>Streptophyta</taxon>
        <taxon>Embryophyta</taxon>
        <taxon>Tracheophyta</taxon>
        <taxon>Spermatophyta</taxon>
        <taxon>Magnoliopsida</taxon>
        <taxon>eudicotyledons</taxon>
        <taxon>Gunneridae</taxon>
        <taxon>Pentapetalae</taxon>
        <taxon>asterids</taxon>
        <taxon>campanulids</taxon>
        <taxon>Asterales</taxon>
        <taxon>Asteraceae</taxon>
        <taxon>Cichorioideae</taxon>
        <taxon>Cichorieae</taxon>
        <taxon>Cichoriinae</taxon>
        <taxon>Cichorium</taxon>
    </lineage>
</organism>
<protein>
    <submittedName>
        <fullName evidence="1">Uncharacterized protein</fullName>
    </submittedName>
</protein>
<comment type="caution">
    <text evidence="1">The sequence shown here is derived from an EMBL/GenBank/DDBJ whole genome shotgun (WGS) entry which is preliminary data.</text>
</comment>